<dbReference type="SUPFAM" id="SSF48371">
    <property type="entry name" value="ARM repeat"/>
    <property type="match status" value="1"/>
</dbReference>
<dbReference type="WBParaSite" id="TMUE_2000008539.1">
    <property type="protein sequence ID" value="TMUE_2000008539.1"/>
    <property type="gene ID" value="WBGene00295263"/>
</dbReference>
<organism evidence="8 9">
    <name type="scientific">Trichuris muris</name>
    <name type="common">Mouse whipworm</name>
    <dbReference type="NCBI Taxonomy" id="70415"/>
    <lineage>
        <taxon>Eukaryota</taxon>
        <taxon>Metazoa</taxon>
        <taxon>Ecdysozoa</taxon>
        <taxon>Nematoda</taxon>
        <taxon>Enoplea</taxon>
        <taxon>Dorylaimia</taxon>
        <taxon>Trichinellida</taxon>
        <taxon>Trichuridae</taxon>
        <taxon>Trichuris</taxon>
    </lineage>
</organism>
<evidence type="ECO:0000313" key="8">
    <source>
        <dbReference type="Proteomes" id="UP000046395"/>
    </source>
</evidence>
<accession>A0A5S6QMZ6</accession>
<evidence type="ECO:0000256" key="6">
    <source>
        <dbReference type="ARBA" id="ARBA00022927"/>
    </source>
</evidence>
<comment type="similarity">
    <text evidence="3">Belongs to the exportin family.</text>
</comment>
<dbReference type="Proteomes" id="UP000046395">
    <property type="component" value="Unassembled WGS sequence"/>
</dbReference>
<keyword evidence="8" id="KW-1185">Reference proteome</keyword>
<sequence>MQDNESLFQEYQLTLQELGSAATSNERRRQLLEYLPRFDSISSPEFLCNVLLSESSDLSVIMFSLAKLEACIMKELPLGESQNRRRLFQTVFHLSQSFEATGKPGCTVQKLMSIAASITRHSDDADAAEYFNKLFELIGCKESRSFALKFLQISIEEFVESDRCRTLPYERLQHMKMFGIQQASRFYGAVIGLMSQNLQPFLMCSYPAKSTPTGLNIASVLTQFMAVLKSTGNRYADVVKQNFDEFTSELSCLSTLVKAVDADSLLEGHCLHLIYMLAFVGLQLTVQPIDEACFGISELAVNCLQQLSERQWSKKSVEDSEMVEFLTAVFSTVETTPHSLDVPHFHCALRLLHQYAVYFYAKQMDCIATFHAFFHSQLICTLKLQQAATCRMFCDCWASMLESVVLRMEIDSHKCGIQETSYLPEGFCRAFGSTLLGKLVNFEAAYEENEPTDSVELFDSGSLPGCCLEILALLARVDMDSQWQVVTAEYDRIAEAMDSRDVAHILTEMRQFRYILKAMCGFASLFHSGNYKRYFEMCHAFFKNHCELTVLFTRTFFCKPTSTLGIFEEPIALAMAMVLLCFQAYAHWLSNFYAEAQQSGNRNEEVSLLVSTSLNAVTTVLRDAQASVPLTRAAVLTLRSILLTVRPHIFVLSMNGVQNLYQQSIDGRYRCLPDDVQRVLYVSLANYLILPWYNAVGDEQEWAQRRPMYQQLVRSILSDYFALVETEQVTPCDIGARIITKATPLVVALLESIENESTVTKRACYDVIRPLGKGTLSLLPLYTKNLNCAQSLLLLLSHLLRTLITQFGVDFTKQLSSTLLTVCNSCEFSGSLCSGNDKTVSVLECFISVLSTIVVQTSRKFSCLLSEVITLAIGPLFNVLCMSDMEEVKRSYYELLGKIVSARWRHYLPTLSSALNAAEEEELRTFVAIFCGGIITEEAETAKAAIAQLNLLNTKHSFYTREAFLHAFYDEFVSILFMALIDREHDILLDDICDTLALVACPDLARFCSNRLPAMIETNCGLSREQALELCGRLLNCKEVPTFSVTLKGVVHDTIFCRLLNSVTTA</sequence>
<evidence type="ECO:0000256" key="5">
    <source>
        <dbReference type="ARBA" id="ARBA00022490"/>
    </source>
</evidence>
<dbReference type="InterPro" id="IPR016024">
    <property type="entry name" value="ARM-type_fold"/>
</dbReference>
<evidence type="ECO:0000256" key="3">
    <source>
        <dbReference type="ARBA" id="ARBA00009466"/>
    </source>
</evidence>
<dbReference type="GO" id="GO:0005737">
    <property type="term" value="C:cytoplasm"/>
    <property type="evidence" value="ECO:0007669"/>
    <property type="project" value="UniProtKB-SubCell"/>
</dbReference>
<dbReference type="InterPro" id="IPR040016">
    <property type="entry name" value="XPO6"/>
</dbReference>
<dbReference type="STRING" id="70415.A0A5S6QMZ6"/>
<keyword evidence="5" id="KW-0963">Cytoplasm</keyword>
<keyword evidence="6" id="KW-0653">Protein transport</keyword>
<keyword evidence="7" id="KW-0539">Nucleus</keyword>
<keyword evidence="4" id="KW-0813">Transport</keyword>
<comment type="subcellular location">
    <subcellularLocation>
        <location evidence="2">Cytoplasm</location>
    </subcellularLocation>
    <subcellularLocation>
        <location evidence="1">Nucleus</location>
    </subcellularLocation>
</comment>
<evidence type="ECO:0000256" key="4">
    <source>
        <dbReference type="ARBA" id="ARBA00022448"/>
    </source>
</evidence>
<dbReference type="PANTHER" id="PTHR21452:SF4">
    <property type="entry name" value="EXPORTIN-6"/>
    <property type="match status" value="1"/>
</dbReference>
<proteinExistence type="inferred from homology"/>
<evidence type="ECO:0000256" key="2">
    <source>
        <dbReference type="ARBA" id="ARBA00004496"/>
    </source>
</evidence>
<evidence type="ECO:0000313" key="9">
    <source>
        <dbReference type="WBParaSite" id="TMUE_2000008539.1"/>
    </source>
</evidence>
<protein>
    <submittedName>
        <fullName evidence="9">Exportin-1/Importin-beta-like domain-containing protein</fullName>
    </submittedName>
</protein>
<evidence type="ECO:0000256" key="1">
    <source>
        <dbReference type="ARBA" id="ARBA00004123"/>
    </source>
</evidence>
<dbReference type="Gene3D" id="1.25.10.10">
    <property type="entry name" value="Leucine-rich Repeat Variant"/>
    <property type="match status" value="1"/>
</dbReference>
<evidence type="ECO:0000256" key="7">
    <source>
        <dbReference type="ARBA" id="ARBA00023242"/>
    </source>
</evidence>
<dbReference type="PANTHER" id="PTHR21452">
    <property type="entry name" value="EXPORTIN-6"/>
    <property type="match status" value="1"/>
</dbReference>
<dbReference type="AlphaFoldDB" id="A0A5S6QMZ6"/>
<reference evidence="9" key="1">
    <citation type="submission" date="2019-12" db="UniProtKB">
        <authorList>
            <consortium name="WormBaseParasite"/>
        </authorList>
    </citation>
    <scope>IDENTIFICATION</scope>
</reference>
<name>A0A5S6QMZ6_TRIMR</name>
<dbReference type="GO" id="GO:0005634">
    <property type="term" value="C:nucleus"/>
    <property type="evidence" value="ECO:0007669"/>
    <property type="project" value="UniProtKB-SubCell"/>
</dbReference>
<dbReference type="GO" id="GO:0006611">
    <property type="term" value="P:protein export from nucleus"/>
    <property type="evidence" value="ECO:0007669"/>
    <property type="project" value="InterPro"/>
</dbReference>
<dbReference type="InterPro" id="IPR011989">
    <property type="entry name" value="ARM-like"/>
</dbReference>
<dbReference type="GO" id="GO:0005049">
    <property type="term" value="F:nuclear export signal receptor activity"/>
    <property type="evidence" value="ECO:0007669"/>
    <property type="project" value="InterPro"/>
</dbReference>